<proteinExistence type="predicted"/>
<name>A0ABQ9G032_TEGGR</name>
<dbReference type="Gene3D" id="3.30.160.60">
    <property type="entry name" value="Classic Zinc Finger"/>
    <property type="match status" value="1"/>
</dbReference>
<evidence type="ECO:0000313" key="10">
    <source>
        <dbReference type="Proteomes" id="UP001217089"/>
    </source>
</evidence>
<dbReference type="Pfam" id="PF00097">
    <property type="entry name" value="zf-C3HC4"/>
    <property type="match status" value="1"/>
</dbReference>
<dbReference type="Gene3D" id="3.30.40.10">
    <property type="entry name" value="Zinc/RING finger domain, C3HC4 (zinc finger)"/>
    <property type="match status" value="1"/>
</dbReference>
<dbReference type="InterPro" id="IPR017907">
    <property type="entry name" value="Znf_RING_CS"/>
</dbReference>
<accession>A0ABQ9G032</accession>
<dbReference type="SUPFAM" id="SSF101898">
    <property type="entry name" value="NHL repeat"/>
    <property type="match status" value="1"/>
</dbReference>
<dbReference type="PROSITE" id="PS50119">
    <property type="entry name" value="ZF_BBOX"/>
    <property type="match status" value="1"/>
</dbReference>
<dbReference type="InterPro" id="IPR001841">
    <property type="entry name" value="Znf_RING"/>
</dbReference>
<gene>
    <name evidence="9" type="ORF">KUTeg_001156</name>
</gene>
<evidence type="ECO:0000256" key="4">
    <source>
        <dbReference type="PROSITE-ProRule" id="PRU00024"/>
    </source>
</evidence>
<evidence type="ECO:0000256" key="6">
    <source>
        <dbReference type="SAM" id="MobiDB-lite"/>
    </source>
</evidence>
<dbReference type="SMART" id="SM00336">
    <property type="entry name" value="BBOX"/>
    <property type="match status" value="1"/>
</dbReference>
<dbReference type="EMBL" id="JARBDR010000107">
    <property type="protein sequence ID" value="KAJ8321298.1"/>
    <property type="molecule type" value="Genomic_DNA"/>
</dbReference>
<dbReference type="SUPFAM" id="SSF57850">
    <property type="entry name" value="RING/U-box"/>
    <property type="match status" value="1"/>
</dbReference>
<dbReference type="InterPro" id="IPR011042">
    <property type="entry name" value="6-blade_b-propeller_TolB-like"/>
</dbReference>
<comment type="caution">
    <text evidence="9">The sequence shown here is derived from an EMBL/GenBank/DDBJ whole genome shotgun (WGS) entry which is preliminary data.</text>
</comment>
<keyword evidence="3" id="KW-0862">Zinc</keyword>
<feature type="domain" description="B box-type" evidence="8">
    <location>
        <begin position="306"/>
        <end position="347"/>
    </location>
</feature>
<dbReference type="InterPro" id="IPR000315">
    <property type="entry name" value="Znf_B-box"/>
</dbReference>
<dbReference type="InterPro" id="IPR018957">
    <property type="entry name" value="Znf_C3HC4_RING-type"/>
</dbReference>
<dbReference type="Gene3D" id="2.120.10.30">
    <property type="entry name" value="TolB, C-terminal domain"/>
    <property type="match status" value="1"/>
</dbReference>
<dbReference type="SUPFAM" id="SSF63825">
    <property type="entry name" value="YWTD domain"/>
    <property type="match status" value="1"/>
</dbReference>
<dbReference type="PANTHER" id="PTHR25462:SF299">
    <property type="entry name" value="E3 UBIQUITIN-PROTEIN LIGASE TRIM56"/>
    <property type="match status" value="1"/>
</dbReference>
<evidence type="ECO:0000256" key="3">
    <source>
        <dbReference type="ARBA" id="ARBA00022833"/>
    </source>
</evidence>
<reference evidence="9 10" key="1">
    <citation type="submission" date="2022-12" db="EMBL/GenBank/DDBJ databases">
        <title>Chromosome-level genome of Tegillarca granosa.</title>
        <authorList>
            <person name="Kim J."/>
        </authorList>
    </citation>
    <scope>NUCLEOTIDE SEQUENCE [LARGE SCALE GENOMIC DNA]</scope>
    <source>
        <strain evidence="9">Teg-2019</strain>
        <tissue evidence="9">Adductor muscle</tissue>
    </source>
</reference>
<dbReference type="SMART" id="SM00184">
    <property type="entry name" value="RING"/>
    <property type="match status" value="1"/>
</dbReference>
<feature type="compositionally biased region" description="Basic and acidic residues" evidence="6">
    <location>
        <begin position="568"/>
        <end position="584"/>
    </location>
</feature>
<feature type="domain" description="RING-type" evidence="7">
    <location>
        <begin position="208"/>
        <end position="250"/>
    </location>
</feature>
<dbReference type="PROSITE" id="PS00518">
    <property type="entry name" value="ZF_RING_1"/>
    <property type="match status" value="1"/>
</dbReference>
<feature type="region of interest" description="Disordered" evidence="6">
    <location>
        <begin position="525"/>
        <end position="549"/>
    </location>
</feature>
<dbReference type="InterPro" id="IPR047153">
    <property type="entry name" value="TRIM45/56/19-like"/>
</dbReference>
<feature type="region of interest" description="Disordered" evidence="6">
    <location>
        <begin position="568"/>
        <end position="592"/>
    </location>
</feature>
<dbReference type="InterPro" id="IPR013083">
    <property type="entry name" value="Znf_RING/FYVE/PHD"/>
</dbReference>
<evidence type="ECO:0000259" key="8">
    <source>
        <dbReference type="PROSITE" id="PS50119"/>
    </source>
</evidence>
<keyword evidence="2 4" id="KW-0863">Zinc-finger</keyword>
<dbReference type="Proteomes" id="UP001217089">
    <property type="component" value="Unassembled WGS sequence"/>
</dbReference>
<dbReference type="PROSITE" id="PS50089">
    <property type="entry name" value="ZF_RING_2"/>
    <property type="match status" value="1"/>
</dbReference>
<evidence type="ECO:0000256" key="2">
    <source>
        <dbReference type="ARBA" id="ARBA00022771"/>
    </source>
</evidence>
<sequence length="918" mass="104443">MTVCNGNVVCFSESHLNIVQPDGKILQKEMNKGYKIFPVATKGDHFLVGNLKQGVITEFSGTNEVKSITIKNKKNEKVKFDCFDLCANEKGTIAISDKSNCRILFITEDGQFFDWVNTNEDCVSRPKWQPNTIAIDQHENVFSQQSDRFLLRRMLHLVSDFENKLKYPRSLAVYGDNMLVTNSNVGVQQDDMAESSLSSTILEDFLTCSICLEIFKEPKILPCLHTFCLSCLSKLVNSSSSNILRCPKCRNETPLPEKGTLGLTTNFYIVNLNRDRHTLTRLTINHRIVDLSEIRKGKYDDQIRSSQGILCSVHKEEKFQYFCATCDQPVCRDCVLLSHKLHECMTIEDALKSRIGKIRVLMKEVEGCLKNHKADEEILNKQLKELRTEESQLHSLANKLADLVVEKILWQRKEVKEKITQCLMKKKEEALEKIQKRTNTTNNLKESLEFCKSILQNGKDVEILSLEELLRKRLTELQSIPRHPKENAPSRTTATLKLASTVEGNQKIFLFSEITSADKAILKLPGKDQEDSSKSTLQCENKSHKAQGDIPAEIFPAAKQTIQGDIKKDKTPGAKYTTKERTPETKQMSQDGIETEITSEANPKTQVKQPRHLQQDEKLETLDGKPRETTIKRFGDNVETNIRLAVDVQLCRKNVHKVKYIKTFNNVRENSRIKPKLTSVAWLNNSSFTVADNNNDLIYTLDLSGKIIAKTPVFKPLTMTVCNGNVVCFSESHLNIVQPDGKILQKEMNKGYKIFPVATKGDHFLVGNLKQGVITEFSGTNEVKSITIKNKKNEKVKFDCFDLCANEKGTIAISDKSNCRILFITEDGQFFDWVNTNEDCVSRPKWQPNTIAIDQHENVFSVCYESSSLIVFSLEGCYILVSDFENKLKYPRSLAVYGDNMLVTNSNGYIYQFRVQYQ</sequence>
<evidence type="ECO:0000256" key="1">
    <source>
        <dbReference type="ARBA" id="ARBA00022723"/>
    </source>
</evidence>
<keyword evidence="1" id="KW-0479">Metal-binding</keyword>
<evidence type="ECO:0000313" key="9">
    <source>
        <dbReference type="EMBL" id="KAJ8321298.1"/>
    </source>
</evidence>
<keyword evidence="5" id="KW-0175">Coiled coil</keyword>
<feature type="coiled-coil region" evidence="5">
    <location>
        <begin position="369"/>
        <end position="444"/>
    </location>
</feature>
<dbReference type="PANTHER" id="PTHR25462">
    <property type="entry name" value="BONUS, ISOFORM C-RELATED"/>
    <property type="match status" value="1"/>
</dbReference>
<evidence type="ECO:0000259" key="7">
    <source>
        <dbReference type="PROSITE" id="PS50089"/>
    </source>
</evidence>
<organism evidence="9 10">
    <name type="scientific">Tegillarca granosa</name>
    <name type="common">Malaysian cockle</name>
    <name type="synonym">Anadara granosa</name>
    <dbReference type="NCBI Taxonomy" id="220873"/>
    <lineage>
        <taxon>Eukaryota</taxon>
        <taxon>Metazoa</taxon>
        <taxon>Spiralia</taxon>
        <taxon>Lophotrochozoa</taxon>
        <taxon>Mollusca</taxon>
        <taxon>Bivalvia</taxon>
        <taxon>Autobranchia</taxon>
        <taxon>Pteriomorphia</taxon>
        <taxon>Arcoida</taxon>
        <taxon>Arcoidea</taxon>
        <taxon>Arcidae</taxon>
        <taxon>Tegillarca</taxon>
    </lineage>
</organism>
<dbReference type="SUPFAM" id="SSF57845">
    <property type="entry name" value="B-box zinc-binding domain"/>
    <property type="match status" value="1"/>
</dbReference>
<keyword evidence="10" id="KW-1185">Reference proteome</keyword>
<evidence type="ECO:0000256" key="5">
    <source>
        <dbReference type="SAM" id="Coils"/>
    </source>
</evidence>
<dbReference type="Pfam" id="PF00643">
    <property type="entry name" value="zf-B_box"/>
    <property type="match status" value="1"/>
</dbReference>
<protein>
    <submittedName>
        <fullName evidence="9">Uncharacterized protein</fullName>
    </submittedName>
</protein>